<dbReference type="EMBL" id="BARW01027585">
    <property type="protein sequence ID" value="GAJ16156.1"/>
    <property type="molecule type" value="Genomic_DNA"/>
</dbReference>
<sequence length="78" mass="8149">MGIGFAYVCPIACAAKWFPDKKGFINGIAVKMNAAHNIQNWRSLTISLRFKSSPEIPVSSEGGGGVHPAGVHPSGGLV</sequence>
<organism evidence="2">
    <name type="scientific">marine sediment metagenome</name>
    <dbReference type="NCBI Taxonomy" id="412755"/>
    <lineage>
        <taxon>unclassified sequences</taxon>
        <taxon>metagenomes</taxon>
        <taxon>ecological metagenomes</taxon>
    </lineage>
</organism>
<comment type="caution">
    <text evidence="2">The sequence shown here is derived from an EMBL/GenBank/DDBJ whole genome shotgun (WGS) entry which is preliminary data.</text>
</comment>
<evidence type="ECO:0000256" key="1">
    <source>
        <dbReference type="SAM" id="MobiDB-lite"/>
    </source>
</evidence>
<accession>X1VKL9</accession>
<feature type="compositionally biased region" description="Low complexity" evidence="1">
    <location>
        <begin position="68"/>
        <end position="78"/>
    </location>
</feature>
<dbReference type="AlphaFoldDB" id="X1VKL9"/>
<gene>
    <name evidence="2" type="ORF">S12H4_44729</name>
</gene>
<feature type="region of interest" description="Disordered" evidence="1">
    <location>
        <begin position="56"/>
        <end position="78"/>
    </location>
</feature>
<evidence type="ECO:0000313" key="2">
    <source>
        <dbReference type="EMBL" id="GAJ16156.1"/>
    </source>
</evidence>
<name>X1VKL9_9ZZZZ</name>
<protein>
    <submittedName>
        <fullName evidence="2">Uncharacterized protein</fullName>
    </submittedName>
</protein>
<proteinExistence type="predicted"/>
<reference evidence="2" key="1">
    <citation type="journal article" date="2014" name="Front. Microbiol.">
        <title>High frequency of phylogenetically diverse reductive dehalogenase-homologous genes in deep subseafloor sedimentary metagenomes.</title>
        <authorList>
            <person name="Kawai M."/>
            <person name="Futagami T."/>
            <person name="Toyoda A."/>
            <person name="Takaki Y."/>
            <person name="Nishi S."/>
            <person name="Hori S."/>
            <person name="Arai W."/>
            <person name="Tsubouchi T."/>
            <person name="Morono Y."/>
            <person name="Uchiyama I."/>
            <person name="Ito T."/>
            <person name="Fujiyama A."/>
            <person name="Inagaki F."/>
            <person name="Takami H."/>
        </authorList>
    </citation>
    <scope>NUCLEOTIDE SEQUENCE</scope>
    <source>
        <strain evidence="2">Expedition CK06-06</strain>
    </source>
</reference>